<reference evidence="5 6" key="1">
    <citation type="submission" date="2021-06" db="EMBL/GenBank/DDBJ databases">
        <authorList>
            <person name="Pan X."/>
        </authorList>
    </citation>
    <scope>NUCLEOTIDE SEQUENCE [LARGE SCALE GENOMIC DNA]</scope>
    <source>
        <strain evidence="5 6">4503</strain>
    </source>
</reference>
<dbReference type="InterPro" id="IPR014030">
    <property type="entry name" value="Ketoacyl_synth_N"/>
</dbReference>
<dbReference type="SMART" id="SM00825">
    <property type="entry name" value="PKS_KS"/>
    <property type="match status" value="1"/>
</dbReference>
<comment type="cofactor">
    <cofactor evidence="1">
        <name>pantetheine 4'-phosphate</name>
        <dbReference type="ChEBI" id="CHEBI:47942"/>
    </cofactor>
</comment>
<dbReference type="Pfam" id="PF00109">
    <property type="entry name" value="ketoacyl-synt"/>
    <property type="match status" value="1"/>
</dbReference>
<dbReference type="PANTHER" id="PTHR43775:SF51">
    <property type="entry name" value="INACTIVE PHENOLPHTHIOCEROL SYNTHESIS POLYKETIDE SYNTHASE TYPE I PKS1-RELATED"/>
    <property type="match status" value="1"/>
</dbReference>
<dbReference type="EMBL" id="JAHLEM010000586">
    <property type="protein sequence ID" value="MBU3869446.1"/>
    <property type="molecule type" value="Genomic_DNA"/>
</dbReference>
<accession>A0ABS6CRU2</accession>
<comment type="caution">
    <text evidence="5">The sequence shown here is derived from an EMBL/GenBank/DDBJ whole genome shotgun (WGS) entry which is preliminary data.</text>
</comment>
<feature type="non-terminal residue" evidence="5">
    <location>
        <position position="173"/>
    </location>
</feature>
<protein>
    <submittedName>
        <fullName evidence="5">Polyketide synthase docking domain-containing protein</fullName>
    </submittedName>
</protein>
<evidence type="ECO:0000256" key="1">
    <source>
        <dbReference type="ARBA" id="ARBA00001957"/>
    </source>
</evidence>
<dbReference type="InterPro" id="IPR050091">
    <property type="entry name" value="PKS_NRPS_Biosynth_Enz"/>
</dbReference>
<keyword evidence="6" id="KW-1185">Reference proteome</keyword>
<evidence type="ECO:0000259" key="4">
    <source>
        <dbReference type="PROSITE" id="PS52004"/>
    </source>
</evidence>
<evidence type="ECO:0000256" key="3">
    <source>
        <dbReference type="ARBA" id="ARBA00023268"/>
    </source>
</evidence>
<keyword evidence="3" id="KW-0511">Multifunctional enzyme</keyword>
<dbReference type="CDD" id="cd00833">
    <property type="entry name" value="PKS"/>
    <property type="match status" value="1"/>
</dbReference>
<dbReference type="PROSITE" id="PS52004">
    <property type="entry name" value="KS3_2"/>
    <property type="match status" value="1"/>
</dbReference>
<dbReference type="Proteomes" id="UP000720508">
    <property type="component" value="Unassembled WGS sequence"/>
</dbReference>
<dbReference type="InterPro" id="IPR015083">
    <property type="entry name" value="NorB/c/GfsB-D-like_docking"/>
</dbReference>
<evidence type="ECO:0000256" key="2">
    <source>
        <dbReference type="ARBA" id="ARBA00022679"/>
    </source>
</evidence>
<evidence type="ECO:0000313" key="5">
    <source>
        <dbReference type="EMBL" id="MBU3869446.1"/>
    </source>
</evidence>
<dbReference type="Pfam" id="PF08990">
    <property type="entry name" value="Docking"/>
    <property type="match status" value="1"/>
</dbReference>
<gene>
    <name evidence="5" type="ORF">KN815_36920</name>
</gene>
<organism evidence="5 6">
    <name type="scientific">Streptomyces niphimycinicus</name>
    <dbReference type="NCBI Taxonomy" id="2842201"/>
    <lineage>
        <taxon>Bacteria</taxon>
        <taxon>Bacillati</taxon>
        <taxon>Actinomycetota</taxon>
        <taxon>Actinomycetes</taxon>
        <taxon>Kitasatosporales</taxon>
        <taxon>Streptomycetaceae</taxon>
        <taxon>Streptomyces</taxon>
    </lineage>
</organism>
<keyword evidence="2" id="KW-0808">Transferase</keyword>
<dbReference type="PANTHER" id="PTHR43775">
    <property type="entry name" value="FATTY ACID SYNTHASE"/>
    <property type="match status" value="1"/>
</dbReference>
<sequence>MANEETLRDYLKLVTADLHQTRLRLQEAEAKNHDPIAIVGIGCRYPGGVSSPEDLWRIVSEGVDAVSEFPLDRGWNVDTMYHPDPDHPGTSYVHEGGFVDGIADFDPSLFGISPREALGMDPQQRMLLETSWEAFERAGIDPVAVRGRQIGVFVGTSNHDYLGAILSSNENFE</sequence>
<dbReference type="InterPro" id="IPR020841">
    <property type="entry name" value="PKS_Beta-ketoAc_synthase_dom"/>
</dbReference>
<proteinExistence type="predicted"/>
<evidence type="ECO:0000313" key="6">
    <source>
        <dbReference type="Proteomes" id="UP000720508"/>
    </source>
</evidence>
<dbReference type="RefSeq" id="WP_216346211.1">
    <property type="nucleotide sequence ID" value="NZ_JAHLEM010000586.1"/>
</dbReference>
<feature type="domain" description="Ketosynthase family 3 (KS3)" evidence="4">
    <location>
        <begin position="33"/>
        <end position="173"/>
    </location>
</feature>
<name>A0ABS6CRU2_9ACTN</name>